<feature type="compositionally biased region" description="Basic and acidic residues" evidence="1">
    <location>
        <begin position="1"/>
        <end position="10"/>
    </location>
</feature>
<proteinExistence type="predicted"/>
<evidence type="ECO:0000313" key="2">
    <source>
        <dbReference type="EMBL" id="MBC5735233.1"/>
    </source>
</evidence>
<dbReference type="RefSeq" id="WP_186908997.1">
    <property type="nucleotide sequence ID" value="NZ_JACOPP010000048.1"/>
</dbReference>
<evidence type="ECO:0000256" key="1">
    <source>
        <dbReference type="SAM" id="MobiDB-lite"/>
    </source>
</evidence>
<name>A0A8J6JFR6_9FIRM</name>
<keyword evidence="3" id="KW-1185">Reference proteome</keyword>
<evidence type="ECO:0000313" key="3">
    <source>
        <dbReference type="Proteomes" id="UP000661435"/>
    </source>
</evidence>
<reference evidence="2" key="1">
    <citation type="submission" date="2020-08" db="EMBL/GenBank/DDBJ databases">
        <title>Genome public.</title>
        <authorList>
            <person name="Liu C."/>
            <person name="Sun Q."/>
        </authorList>
    </citation>
    <scope>NUCLEOTIDE SEQUENCE</scope>
    <source>
        <strain evidence="2">NSJ-51</strain>
    </source>
</reference>
<dbReference type="Proteomes" id="UP000661435">
    <property type="component" value="Unassembled WGS sequence"/>
</dbReference>
<comment type="caution">
    <text evidence="2">The sequence shown here is derived from an EMBL/GenBank/DDBJ whole genome shotgun (WGS) entry which is preliminary data.</text>
</comment>
<accession>A0A8J6JFR6</accession>
<protein>
    <submittedName>
        <fullName evidence="2">Uncharacterized protein</fullName>
    </submittedName>
</protein>
<dbReference type="EMBL" id="JACOPP010000048">
    <property type="protein sequence ID" value="MBC5735233.1"/>
    <property type="molecule type" value="Genomic_DNA"/>
</dbReference>
<feature type="region of interest" description="Disordered" evidence="1">
    <location>
        <begin position="1"/>
        <end position="38"/>
    </location>
</feature>
<sequence>MEKRSRASEKARHRKGFTPFFMMAERKGEMEEQNKKKTRGTFNIRSLMGTENLSKTNSYFCESVIVVCVAKKKTNRGGAAHGKAKTVR</sequence>
<feature type="compositionally biased region" description="Basic and acidic residues" evidence="1">
    <location>
        <begin position="24"/>
        <end position="35"/>
    </location>
</feature>
<dbReference type="AlphaFoldDB" id="A0A8J6JFR6"/>
<gene>
    <name evidence="2" type="ORF">H8S57_16165</name>
</gene>
<organism evidence="2 3">
    <name type="scientific">Lawsonibacter hominis</name>
    <dbReference type="NCBI Taxonomy" id="2763053"/>
    <lineage>
        <taxon>Bacteria</taxon>
        <taxon>Bacillati</taxon>
        <taxon>Bacillota</taxon>
        <taxon>Clostridia</taxon>
        <taxon>Eubacteriales</taxon>
        <taxon>Oscillospiraceae</taxon>
        <taxon>Lawsonibacter</taxon>
    </lineage>
</organism>